<keyword evidence="7" id="KW-1185">Reference proteome</keyword>
<dbReference type="InterPro" id="IPR003890">
    <property type="entry name" value="MIF4G-like_typ-3"/>
</dbReference>
<evidence type="ECO:0000256" key="3">
    <source>
        <dbReference type="ARBA" id="ARBA00023242"/>
    </source>
</evidence>
<protein>
    <submittedName>
        <fullName evidence="6">Nucleolar MIF4G domain-containing protein 1-like protein</fullName>
    </submittedName>
</protein>
<dbReference type="GO" id="GO:0005730">
    <property type="term" value="C:nucleolus"/>
    <property type="evidence" value="ECO:0007669"/>
    <property type="project" value="UniProtKB-SubCell"/>
</dbReference>
<evidence type="ECO:0000259" key="5">
    <source>
        <dbReference type="PROSITE" id="PS51366"/>
    </source>
</evidence>
<feature type="compositionally biased region" description="Basic residues" evidence="4">
    <location>
        <begin position="1"/>
        <end position="11"/>
    </location>
</feature>
<keyword evidence="3" id="KW-0539">Nucleus</keyword>
<comment type="caution">
    <text evidence="6">The sequence shown here is derived from an EMBL/GenBank/DDBJ whole genome shotgun (WGS) entry which is preliminary data.</text>
</comment>
<dbReference type="GO" id="GO:0042274">
    <property type="term" value="P:ribosomal small subunit biogenesis"/>
    <property type="evidence" value="ECO:0007669"/>
    <property type="project" value="TreeGrafter"/>
</dbReference>
<dbReference type="PANTHER" id="PTHR18034">
    <property type="entry name" value="CELL CYCLE CONTROL PROTEIN CWF22-RELATED"/>
    <property type="match status" value="1"/>
</dbReference>
<comment type="similarity">
    <text evidence="2">Belongs to the CWC22 family.</text>
</comment>
<dbReference type="PROSITE" id="PS51366">
    <property type="entry name" value="MI"/>
    <property type="match status" value="1"/>
</dbReference>
<dbReference type="Gene3D" id="1.25.40.180">
    <property type="match status" value="1"/>
</dbReference>
<dbReference type="OrthoDB" id="10260961at2759"/>
<dbReference type="SUPFAM" id="SSF48371">
    <property type="entry name" value="ARM repeat"/>
    <property type="match status" value="1"/>
</dbReference>
<evidence type="ECO:0000313" key="7">
    <source>
        <dbReference type="Proteomes" id="UP000288716"/>
    </source>
</evidence>
<feature type="region of interest" description="Disordered" evidence="4">
    <location>
        <begin position="1"/>
        <end position="162"/>
    </location>
</feature>
<feature type="compositionally biased region" description="Basic and acidic residues" evidence="4">
    <location>
        <begin position="78"/>
        <end position="92"/>
    </location>
</feature>
<dbReference type="Proteomes" id="UP000288716">
    <property type="component" value="Unassembled WGS sequence"/>
</dbReference>
<dbReference type="PANTHER" id="PTHR18034:SF4">
    <property type="entry name" value="NUCLEOLAR MIF4G DOMAIN-CONTAINING PROTEIN 1"/>
    <property type="match status" value="1"/>
</dbReference>
<evidence type="ECO:0000256" key="2">
    <source>
        <dbReference type="ARBA" id="ARBA00006856"/>
    </source>
</evidence>
<dbReference type="GO" id="GO:0003723">
    <property type="term" value="F:RNA binding"/>
    <property type="evidence" value="ECO:0007669"/>
    <property type="project" value="InterPro"/>
</dbReference>
<dbReference type="SMART" id="SM00543">
    <property type="entry name" value="MIF4G"/>
    <property type="match status" value="1"/>
</dbReference>
<feature type="compositionally biased region" description="Acidic residues" evidence="4">
    <location>
        <begin position="117"/>
        <end position="126"/>
    </location>
</feature>
<dbReference type="AlphaFoldDB" id="A0A443SBW8"/>
<dbReference type="Pfam" id="PF02854">
    <property type="entry name" value="MIF4G"/>
    <property type="match status" value="1"/>
</dbReference>
<evidence type="ECO:0000313" key="6">
    <source>
        <dbReference type="EMBL" id="RWS25029.1"/>
    </source>
</evidence>
<dbReference type="VEuPathDB" id="VectorBase:LDEU007011"/>
<feature type="domain" description="MI" evidence="5">
    <location>
        <begin position="485"/>
        <end position="599"/>
    </location>
</feature>
<dbReference type="InterPro" id="IPR016024">
    <property type="entry name" value="ARM-type_fold"/>
</dbReference>
<evidence type="ECO:0000256" key="1">
    <source>
        <dbReference type="ARBA" id="ARBA00004604"/>
    </source>
</evidence>
<comment type="subcellular location">
    <subcellularLocation>
        <location evidence="1">Nucleus</location>
        <location evidence="1">Nucleolus</location>
    </subcellularLocation>
</comment>
<name>A0A443SBW8_9ACAR</name>
<dbReference type="InterPro" id="IPR003891">
    <property type="entry name" value="Initiation_fac_eIF4g_MI"/>
</dbReference>
<dbReference type="InterPro" id="IPR050781">
    <property type="entry name" value="CWC22_splicing_factor"/>
</dbReference>
<dbReference type="STRING" id="299467.A0A443SBW8"/>
<dbReference type="Pfam" id="PF02847">
    <property type="entry name" value="MA3"/>
    <property type="match status" value="1"/>
</dbReference>
<evidence type="ECO:0000256" key="4">
    <source>
        <dbReference type="SAM" id="MobiDB-lite"/>
    </source>
</evidence>
<gene>
    <name evidence="6" type="ORF">B4U80_00427</name>
</gene>
<sequence>MEGKRNRKRKATLGNLQDEKDDRIIKQMEKKLKLKRRKNGKLPQNFYDEGLGDILDVIDGRVNPGESSDEEPTLSFNDLRRKMNKTDQRNEVSEASDASAVESDDDNNEGNDRDVDQNESADDDNNCFDSEVDHTEGSEEEGTDESDVDEEAESNECEQKEDIYGFVRDKHGNVIHSDSNKIILPEKELDEQVVRRVRGLLNRITAQNINYVSGQIEDIFKTNSLYEVCQSVVKCITGLIVKEVCVSPQKLISEVSMLIAVLHNNVGEEVGGHVLHSLVKTLDDELTSSANQLESKTLDNIIALICNIYACNVINSALVFDILNKLCDLFNEKCIELIILILRFVGFVLRKDNPLLMKEFILKIREKASNSSSDSMRVTFMLETLTAVRNNNILKITADNSGLIAIDQQAVKSAMKNCLKGETNVNCIHGGYKEVLSSNRWWIKSGDLLELKKDDKMTNERKIQIDAQKLNINEKLCRKLRLNTPLRKVLFNALITSNDYLDASQRLLSIARKQAVEIVNVVLHVSLHQKEFNHFYCHLLRHLSEFDRKFKVAIFYALKDKISEMASLSQLQRDNLWKMTFELMKLNVTTINVLKVIEFSEMNETYSEFLKNILSSILNEDTESMQQIFSKIPKKDTFAAAIRLFICCFIDSTFKMNS</sequence>
<accession>A0A443SBW8</accession>
<organism evidence="6 7">
    <name type="scientific">Leptotrombidium deliense</name>
    <dbReference type="NCBI Taxonomy" id="299467"/>
    <lineage>
        <taxon>Eukaryota</taxon>
        <taxon>Metazoa</taxon>
        <taxon>Ecdysozoa</taxon>
        <taxon>Arthropoda</taxon>
        <taxon>Chelicerata</taxon>
        <taxon>Arachnida</taxon>
        <taxon>Acari</taxon>
        <taxon>Acariformes</taxon>
        <taxon>Trombidiformes</taxon>
        <taxon>Prostigmata</taxon>
        <taxon>Anystina</taxon>
        <taxon>Parasitengona</taxon>
        <taxon>Trombiculoidea</taxon>
        <taxon>Trombiculidae</taxon>
        <taxon>Leptotrombidium</taxon>
    </lineage>
</organism>
<reference evidence="6 7" key="1">
    <citation type="journal article" date="2018" name="Gigascience">
        <title>Genomes of trombidid mites reveal novel predicted allergens and laterally-transferred genes associated with secondary metabolism.</title>
        <authorList>
            <person name="Dong X."/>
            <person name="Chaisiri K."/>
            <person name="Xia D."/>
            <person name="Armstrong S.D."/>
            <person name="Fang Y."/>
            <person name="Donnelly M.J."/>
            <person name="Kadowaki T."/>
            <person name="McGarry J.W."/>
            <person name="Darby A.C."/>
            <person name="Makepeace B.L."/>
        </authorList>
    </citation>
    <scope>NUCLEOTIDE SEQUENCE [LARGE SCALE GENOMIC DNA]</scope>
    <source>
        <strain evidence="6">UoL-UT</strain>
    </source>
</reference>
<dbReference type="EMBL" id="NCKV01004143">
    <property type="protein sequence ID" value="RWS25029.1"/>
    <property type="molecule type" value="Genomic_DNA"/>
</dbReference>
<proteinExistence type="inferred from homology"/>
<feature type="compositionally biased region" description="Basic and acidic residues" evidence="4">
    <location>
        <begin position="17"/>
        <end position="31"/>
    </location>
</feature>
<feature type="compositionally biased region" description="Acidic residues" evidence="4">
    <location>
        <begin position="138"/>
        <end position="156"/>
    </location>
</feature>